<dbReference type="PANTHER" id="PTHR43479">
    <property type="entry name" value="ACREF/ENVCD OPERON REPRESSOR-RELATED"/>
    <property type="match status" value="1"/>
</dbReference>
<feature type="DNA-binding region" description="H-T-H motif" evidence="3">
    <location>
        <begin position="28"/>
        <end position="47"/>
    </location>
</feature>
<dbReference type="EMBL" id="BMLW01000010">
    <property type="protein sequence ID" value="GGP13406.1"/>
    <property type="molecule type" value="Genomic_DNA"/>
</dbReference>
<reference evidence="6" key="1">
    <citation type="journal article" date="2019" name="Int. J. Syst. Evol. Microbiol.">
        <title>The Global Catalogue of Microorganisms (GCM) 10K type strain sequencing project: providing services to taxonomists for standard genome sequencing and annotation.</title>
        <authorList>
            <consortium name="The Broad Institute Genomics Platform"/>
            <consortium name="The Broad Institute Genome Sequencing Center for Infectious Disease"/>
            <person name="Wu L."/>
            <person name="Ma J."/>
        </authorList>
    </citation>
    <scope>NUCLEOTIDE SEQUENCE [LARGE SCALE GENOMIC DNA]</scope>
    <source>
        <strain evidence="6">CGMCC 1.7693</strain>
    </source>
</reference>
<keyword evidence="2 3" id="KW-0238">DNA-binding</keyword>
<proteinExistence type="predicted"/>
<dbReference type="Gene3D" id="1.10.10.60">
    <property type="entry name" value="Homeodomain-like"/>
    <property type="match status" value="1"/>
</dbReference>
<dbReference type="PROSITE" id="PS50977">
    <property type="entry name" value="HTH_TETR_2"/>
    <property type="match status" value="1"/>
</dbReference>
<dbReference type="Proteomes" id="UP000641206">
    <property type="component" value="Unassembled WGS sequence"/>
</dbReference>
<sequence>MNNQKPKYHQIIEAAVKVIAENGYHGSQVSKIAKEANVADGTIYLYFKNKEHILVSLFEEKMGEFIERIAKAIEGSESASDQLYTLIEMHFRQLSSDYYLAIVTQLELRQSNISLRLQINQVLKPYLKVIDGIIQKGIRQHQFREDLNTPLVRQMIFGTLDEIVTNWVMKEQKYSLVNMVPEVHKMLVSALASK</sequence>
<dbReference type="InterPro" id="IPR001647">
    <property type="entry name" value="HTH_TetR"/>
</dbReference>
<dbReference type="RefSeq" id="WP_188735468.1">
    <property type="nucleotide sequence ID" value="NZ_BMLW01000010.1"/>
</dbReference>
<dbReference type="SUPFAM" id="SSF48498">
    <property type="entry name" value="Tetracyclin repressor-like, C-terminal domain"/>
    <property type="match status" value="1"/>
</dbReference>
<dbReference type="InterPro" id="IPR036271">
    <property type="entry name" value="Tet_transcr_reg_TetR-rel_C_sf"/>
</dbReference>
<feature type="domain" description="HTH tetR-type" evidence="4">
    <location>
        <begin position="5"/>
        <end position="65"/>
    </location>
</feature>
<organism evidence="5 6">
    <name type="scientific">Oceanobacillus neutriphilus</name>
    <dbReference type="NCBI Taxonomy" id="531815"/>
    <lineage>
        <taxon>Bacteria</taxon>
        <taxon>Bacillati</taxon>
        <taxon>Bacillota</taxon>
        <taxon>Bacilli</taxon>
        <taxon>Bacillales</taxon>
        <taxon>Bacillaceae</taxon>
        <taxon>Oceanobacillus</taxon>
    </lineage>
</organism>
<accession>A0ABQ2NY51</accession>
<comment type="caution">
    <text evidence="5">The sequence shown here is derived from an EMBL/GenBank/DDBJ whole genome shotgun (WGS) entry which is preliminary data.</text>
</comment>
<evidence type="ECO:0000259" key="4">
    <source>
        <dbReference type="PROSITE" id="PS50977"/>
    </source>
</evidence>
<dbReference type="PRINTS" id="PR00455">
    <property type="entry name" value="HTHTETR"/>
</dbReference>
<dbReference type="InterPro" id="IPR009057">
    <property type="entry name" value="Homeodomain-like_sf"/>
</dbReference>
<evidence type="ECO:0000313" key="5">
    <source>
        <dbReference type="EMBL" id="GGP13406.1"/>
    </source>
</evidence>
<dbReference type="PANTHER" id="PTHR43479:SF11">
    <property type="entry name" value="ACREF_ENVCD OPERON REPRESSOR-RELATED"/>
    <property type="match status" value="1"/>
</dbReference>
<dbReference type="InterPro" id="IPR013570">
    <property type="entry name" value="Tscrpt_reg_YsiA_C"/>
</dbReference>
<gene>
    <name evidence="5" type="primary">tetR</name>
    <name evidence="5" type="ORF">GCM10011346_33270</name>
</gene>
<name>A0ABQ2NY51_9BACI</name>
<dbReference type="Pfam" id="PF08359">
    <property type="entry name" value="TetR_C_4"/>
    <property type="match status" value="1"/>
</dbReference>
<keyword evidence="1" id="KW-0678">Repressor</keyword>
<evidence type="ECO:0000256" key="1">
    <source>
        <dbReference type="ARBA" id="ARBA00022491"/>
    </source>
</evidence>
<dbReference type="Gene3D" id="1.10.357.10">
    <property type="entry name" value="Tetracycline Repressor, domain 2"/>
    <property type="match status" value="1"/>
</dbReference>
<evidence type="ECO:0000256" key="3">
    <source>
        <dbReference type="PROSITE-ProRule" id="PRU00335"/>
    </source>
</evidence>
<protein>
    <submittedName>
        <fullName evidence="5">Transcriptional regulator</fullName>
    </submittedName>
</protein>
<evidence type="ECO:0000313" key="6">
    <source>
        <dbReference type="Proteomes" id="UP000641206"/>
    </source>
</evidence>
<dbReference type="InterPro" id="IPR050624">
    <property type="entry name" value="HTH-type_Tx_Regulator"/>
</dbReference>
<evidence type="ECO:0000256" key="2">
    <source>
        <dbReference type="ARBA" id="ARBA00023125"/>
    </source>
</evidence>
<dbReference type="SUPFAM" id="SSF46689">
    <property type="entry name" value="Homeodomain-like"/>
    <property type="match status" value="1"/>
</dbReference>
<keyword evidence="6" id="KW-1185">Reference proteome</keyword>
<dbReference type="Pfam" id="PF00440">
    <property type="entry name" value="TetR_N"/>
    <property type="match status" value="1"/>
</dbReference>